<evidence type="ECO:0000259" key="5">
    <source>
        <dbReference type="Pfam" id="PF00724"/>
    </source>
</evidence>
<dbReference type="Gene3D" id="3.20.20.70">
    <property type="entry name" value="Aldolase class I"/>
    <property type="match status" value="1"/>
</dbReference>
<dbReference type="EMBL" id="ML996090">
    <property type="protein sequence ID" value="KAF2150076.1"/>
    <property type="molecule type" value="Genomic_DNA"/>
</dbReference>
<dbReference type="Proteomes" id="UP000799439">
    <property type="component" value="Unassembled WGS sequence"/>
</dbReference>
<keyword evidence="7" id="KW-1185">Reference proteome</keyword>
<keyword evidence="3" id="KW-0288">FMN</keyword>
<comment type="similarity">
    <text evidence="1">Belongs to the NADH:flavin oxidoreductase/NADH oxidase family.</text>
</comment>
<dbReference type="GO" id="GO:0010181">
    <property type="term" value="F:FMN binding"/>
    <property type="evidence" value="ECO:0007669"/>
    <property type="project" value="InterPro"/>
</dbReference>
<keyword evidence="4" id="KW-0560">Oxidoreductase</keyword>
<dbReference type="OrthoDB" id="1663137at2759"/>
<evidence type="ECO:0000256" key="2">
    <source>
        <dbReference type="ARBA" id="ARBA00022630"/>
    </source>
</evidence>
<reference evidence="6" key="1">
    <citation type="journal article" date="2020" name="Stud. Mycol.">
        <title>101 Dothideomycetes genomes: a test case for predicting lifestyles and emergence of pathogens.</title>
        <authorList>
            <person name="Haridas S."/>
            <person name="Albert R."/>
            <person name="Binder M."/>
            <person name="Bloem J."/>
            <person name="Labutti K."/>
            <person name="Salamov A."/>
            <person name="Andreopoulos B."/>
            <person name="Baker S."/>
            <person name="Barry K."/>
            <person name="Bills G."/>
            <person name="Bluhm B."/>
            <person name="Cannon C."/>
            <person name="Castanera R."/>
            <person name="Culley D."/>
            <person name="Daum C."/>
            <person name="Ezra D."/>
            <person name="Gonzalez J."/>
            <person name="Henrissat B."/>
            <person name="Kuo A."/>
            <person name="Liang C."/>
            <person name="Lipzen A."/>
            <person name="Lutzoni F."/>
            <person name="Magnuson J."/>
            <person name="Mondo S."/>
            <person name="Nolan M."/>
            <person name="Ohm R."/>
            <person name="Pangilinan J."/>
            <person name="Park H.-J."/>
            <person name="Ramirez L."/>
            <person name="Alfaro M."/>
            <person name="Sun H."/>
            <person name="Tritt A."/>
            <person name="Yoshinaga Y."/>
            <person name="Zwiers L.-H."/>
            <person name="Turgeon B."/>
            <person name="Goodwin S."/>
            <person name="Spatafora J."/>
            <person name="Crous P."/>
            <person name="Grigoriev I."/>
        </authorList>
    </citation>
    <scope>NUCLEOTIDE SEQUENCE</scope>
    <source>
        <strain evidence="6">CBS 260.36</strain>
    </source>
</reference>
<comment type="caution">
    <text evidence="6">The sequence shown here is derived from an EMBL/GenBank/DDBJ whole genome shotgun (WGS) entry which is preliminary data.</text>
</comment>
<name>A0A9P4IUU3_9PEZI</name>
<dbReference type="Pfam" id="PF00724">
    <property type="entry name" value="Oxidored_FMN"/>
    <property type="match status" value="1"/>
</dbReference>
<gene>
    <name evidence="6" type="ORF">K461DRAFT_296465</name>
</gene>
<dbReference type="CDD" id="cd04733">
    <property type="entry name" value="OYE_like_2_FMN"/>
    <property type="match status" value="1"/>
</dbReference>
<dbReference type="SUPFAM" id="SSF51395">
    <property type="entry name" value="FMN-linked oxidoreductases"/>
    <property type="match status" value="1"/>
</dbReference>
<keyword evidence="2" id="KW-0285">Flavoprotein</keyword>
<evidence type="ECO:0000256" key="3">
    <source>
        <dbReference type="ARBA" id="ARBA00022643"/>
    </source>
</evidence>
<dbReference type="GO" id="GO:0016491">
    <property type="term" value="F:oxidoreductase activity"/>
    <property type="evidence" value="ECO:0007669"/>
    <property type="project" value="UniProtKB-KW"/>
</dbReference>
<sequence length="478" mass="51668">MHFKAATGGSAALADGSTDAAACTHASVANTADHGVRRVQGNHVDTSRLAESIAFPFSKQIAKNSFLKAPMTERLYHWSNEGEDISARGLPSVELIHLYKRWGEGEIGIIVAGNVMIGYDACEGYGNGVLCDNHDGRLAAYHRVGAAAKAHGSLFICQLSHPGRQVGKALNPNPVSASDVQLEAPAMGTEFAKPRALSISEIKDMVAQWAQSARLCYEADYDGVQIHCAHGYLLAQFLSKTTNKRTDAYGGSLQNRMRIVLEIIAAIRVAVPSESFMVCVKLNSVEFQAGGTTPEDCKELCIALQAARVDFIELSGGTFESLAFHHVKESTKAREAYFIEFAEMIRPHLTQTKVYVTGGFRTAAGMVRALEAEACDGIGIGRPLAAEPYLCKELLSGQVSGALENKVPAALHIPAGGTQLHQIGRGEEQISDWSDEEEVKAWTVEFEKEMRRKASVLPVVDSSGFPFHRAQKGFAYLA</sequence>
<organism evidence="6 7">
    <name type="scientific">Myriangium duriaei CBS 260.36</name>
    <dbReference type="NCBI Taxonomy" id="1168546"/>
    <lineage>
        <taxon>Eukaryota</taxon>
        <taxon>Fungi</taxon>
        <taxon>Dikarya</taxon>
        <taxon>Ascomycota</taxon>
        <taxon>Pezizomycotina</taxon>
        <taxon>Dothideomycetes</taxon>
        <taxon>Dothideomycetidae</taxon>
        <taxon>Myriangiales</taxon>
        <taxon>Myriangiaceae</taxon>
        <taxon>Myriangium</taxon>
    </lineage>
</organism>
<evidence type="ECO:0000256" key="1">
    <source>
        <dbReference type="ARBA" id="ARBA00005979"/>
    </source>
</evidence>
<evidence type="ECO:0000256" key="4">
    <source>
        <dbReference type="ARBA" id="ARBA00023002"/>
    </source>
</evidence>
<feature type="domain" description="NADH:flavin oxidoreductase/NADH oxidase N-terminal" evidence="5">
    <location>
        <begin position="95"/>
        <end position="394"/>
    </location>
</feature>
<protein>
    <submittedName>
        <fullName evidence="6">FMN-linked oxidoreductase</fullName>
    </submittedName>
</protein>
<dbReference type="InterPro" id="IPR001155">
    <property type="entry name" value="OxRdtase_FMN_N"/>
</dbReference>
<accession>A0A9P4IUU3</accession>
<dbReference type="InterPro" id="IPR051799">
    <property type="entry name" value="NADH_flavin_oxidoreductase"/>
</dbReference>
<evidence type="ECO:0000313" key="6">
    <source>
        <dbReference type="EMBL" id="KAF2150076.1"/>
    </source>
</evidence>
<dbReference type="PANTHER" id="PTHR43656">
    <property type="entry name" value="BINDING OXIDOREDUCTASE, PUTATIVE (AFU_ORTHOLOGUE AFUA_2G08260)-RELATED"/>
    <property type="match status" value="1"/>
</dbReference>
<dbReference type="AlphaFoldDB" id="A0A9P4IUU3"/>
<evidence type="ECO:0000313" key="7">
    <source>
        <dbReference type="Proteomes" id="UP000799439"/>
    </source>
</evidence>
<dbReference type="PANTHER" id="PTHR43656:SF5">
    <property type="entry name" value="NADH:FLAVIN OXIDOREDUCTASE_NADH OXIDASE N-TERMINAL DOMAIN-CONTAINING PROTEIN"/>
    <property type="match status" value="1"/>
</dbReference>
<proteinExistence type="inferred from homology"/>
<dbReference type="InterPro" id="IPR013785">
    <property type="entry name" value="Aldolase_TIM"/>
</dbReference>